<accession>A0A6M7TFX4</accession>
<protein>
    <submittedName>
        <fullName evidence="1">DUF680 domain-containing protein</fullName>
    </submittedName>
</protein>
<sequence length="79" mass="8113">MKKIILTAAAFLFASGMAFAGSDHFGSDFVPAAGSYPTTHSMMSSKAVDPSVTKSITGSAAGQSILDMPAEYGQGIWGH</sequence>
<reference evidence="1 2" key="1">
    <citation type="submission" date="2018-09" db="EMBL/GenBank/DDBJ databases">
        <title>Mesorhizobium carmichaelinearum sp. nov. isolated from Carmichaelinea spp. root nodules in New Zealand.</title>
        <authorList>
            <person name="De Meyer S.E."/>
        </authorList>
    </citation>
    <scope>NUCLEOTIDE SEQUENCE [LARGE SCALE GENOMIC DNA]</scope>
    <source>
        <strain evidence="1 2">LMG 28313</strain>
    </source>
</reference>
<dbReference type="EMBL" id="QZXA01000016">
    <property type="protein sequence ID" value="RJT29149.1"/>
    <property type="molecule type" value="Genomic_DNA"/>
</dbReference>
<keyword evidence="2" id="KW-1185">Reference proteome</keyword>
<name>A0A6M7TFX4_9HYPH</name>
<dbReference type="Proteomes" id="UP000275530">
    <property type="component" value="Unassembled WGS sequence"/>
</dbReference>
<organism evidence="1 2">
    <name type="scientific">Mesorhizobium jarvisii</name>
    <dbReference type="NCBI Taxonomy" id="1777867"/>
    <lineage>
        <taxon>Bacteria</taxon>
        <taxon>Pseudomonadati</taxon>
        <taxon>Pseudomonadota</taxon>
        <taxon>Alphaproteobacteria</taxon>
        <taxon>Hyphomicrobiales</taxon>
        <taxon>Phyllobacteriaceae</taxon>
        <taxon>Mesorhizobium</taxon>
    </lineage>
</organism>
<dbReference type="RefSeq" id="WP_019859439.1">
    <property type="nucleotide sequence ID" value="NZ_CP033507.1"/>
</dbReference>
<comment type="caution">
    <text evidence="1">The sequence shown here is derived from an EMBL/GenBank/DDBJ whole genome shotgun (WGS) entry which is preliminary data.</text>
</comment>
<evidence type="ECO:0000313" key="2">
    <source>
        <dbReference type="Proteomes" id="UP000275530"/>
    </source>
</evidence>
<proteinExistence type="predicted"/>
<evidence type="ECO:0000313" key="1">
    <source>
        <dbReference type="EMBL" id="RJT29149.1"/>
    </source>
</evidence>
<gene>
    <name evidence="1" type="ORF">D3242_29830</name>
</gene>
<dbReference type="AlphaFoldDB" id="A0A6M7TFX4"/>